<evidence type="ECO:0000313" key="9">
    <source>
        <dbReference type="Proteomes" id="UP000011021"/>
    </source>
</evidence>
<organism evidence="8 9">
    <name type="scientific">Lautropia mirabilis ATCC 51599</name>
    <dbReference type="NCBI Taxonomy" id="887898"/>
    <lineage>
        <taxon>Bacteria</taxon>
        <taxon>Pseudomonadati</taxon>
        <taxon>Pseudomonadota</taxon>
        <taxon>Betaproteobacteria</taxon>
        <taxon>Burkholderiales</taxon>
        <taxon>Burkholderiaceae</taxon>
        <taxon>Lautropia</taxon>
    </lineage>
</organism>
<feature type="transmembrane region" description="Helical" evidence="7">
    <location>
        <begin position="135"/>
        <end position="158"/>
    </location>
</feature>
<sequence length="713" mass="75782">MSAPLTDSGQGMAPGRGWLRLPTQLRIAGQEVPLPPLSSLAVPMLAVVVLAMMLLPLPAPVLDFLFTFNIASSLLVLLVAVYTVKALDFAVFPTVLLVTTLMRLSLSVASTRAVLLHGHTGTDAAGKVIEAFANFLIGGNYAVGIIVFAILTVINFMVVTKGAGRIAEVSARFALDAMPGKQMAIDADLNAGQIDQAEARRRRQEVSREADFYGSMDGASKFVRGDAIASILILVINLVGGLIIGVVQHSLPLATAANNYVLLAIGDALVAQVPSLVISVAAGLLVSRVGDGNDDIGKQIASQLFSLPRALGLVALIVGVLGVIPGMPHIAFLSLAAMLGYVSFKLSVVAKEAPASAEEVVPAAAGDGDATWEDVQPVDILSLEVGYKLIQLVDKSNGGDLLMRIKGVRRKFAQEIGFLPPPVHVRDQLDLRPNNYRIGLKGVTVGTGEAYPGMWLAIDPGHADVRLNGMQTRDPAFGLNAYWIQSSEKDMAQAAGYTVVDASTVVATHLHHLMQLYAWRLLGRGEVQQLLDHLAQYSPKLVEEVVPKLVPVPMFQKVLQNLLEESVHIRDLKTIVESLAEHGAKIQDPGELTREVRVALAPAIVQGIFGPSADLSVAALDPALESLLMQSFGPGSNGALDPSVADFLATEAARICQQQEALGLPACLLVPDRIRPQVAAMVRKAAPRLRVLAHAEIPDTHTIRIGQLIGSNR</sequence>
<dbReference type="PANTHER" id="PTHR30161:SF1">
    <property type="entry name" value="FLAGELLAR BIOSYNTHESIS PROTEIN FLHA-RELATED"/>
    <property type="match status" value="1"/>
</dbReference>
<dbReference type="EMBL" id="AEQP01000006">
    <property type="protein sequence ID" value="EFV95048.1"/>
    <property type="molecule type" value="Genomic_DNA"/>
</dbReference>
<dbReference type="AlphaFoldDB" id="E7RX57"/>
<dbReference type="Gene3D" id="1.10.8.540">
    <property type="entry name" value="FHIPEP family, domain 3"/>
    <property type="match status" value="1"/>
</dbReference>
<comment type="function">
    <text evidence="7">Required for formation of the rod structure of the flagellar apparatus. Together with FliI and FliH, may constitute the export apparatus of flagellin.</text>
</comment>
<dbReference type="NCBIfam" id="TIGR01398">
    <property type="entry name" value="FlhA"/>
    <property type="match status" value="1"/>
</dbReference>
<keyword evidence="9" id="KW-1185">Reference proteome</keyword>
<gene>
    <name evidence="7 8" type="primary">flhA</name>
    <name evidence="8" type="ORF">HMPREF0551_1270</name>
</gene>
<evidence type="ECO:0000256" key="6">
    <source>
        <dbReference type="ARBA" id="ARBA00023136"/>
    </source>
</evidence>
<dbReference type="InterPro" id="IPR001712">
    <property type="entry name" value="T3SS_FHIPEP"/>
</dbReference>
<keyword evidence="7" id="KW-0653">Protein transport</keyword>
<keyword evidence="4 7" id="KW-0812">Transmembrane</keyword>
<evidence type="ECO:0000313" key="8">
    <source>
        <dbReference type="EMBL" id="EFV95048.1"/>
    </source>
</evidence>
<feature type="transmembrane region" description="Helical" evidence="7">
    <location>
        <begin position="40"/>
        <end position="58"/>
    </location>
</feature>
<comment type="caution">
    <text evidence="7">Lacks conserved residue(s) required for the propagation of feature annotation.</text>
</comment>
<keyword evidence="7" id="KW-1005">Bacterial flagellum biogenesis</keyword>
<evidence type="ECO:0000256" key="3">
    <source>
        <dbReference type="ARBA" id="ARBA00022475"/>
    </source>
</evidence>
<dbReference type="PIRSF" id="PIRSF005419">
    <property type="entry name" value="FlhA"/>
    <property type="match status" value="1"/>
</dbReference>
<keyword evidence="8" id="KW-0969">Cilium</keyword>
<evidence type="ECO:0000256" key="2">
    <source>
        <dbReference type="ARBA" id="ARBA00008835"/>
    </source>
</evidence>
<dbReference type="InterPro" id="IPR042193">
    <property type="entry name" value="FHIPEP_3"/>
</dbReference>
<dbReference type="PROSITE" id="PS00994">
    <property type="entry name" value="FHIPEP"/>
    <property type="match status" value="1"/>
</dbReference>
<dbReference type="Pfam" id="PF00771">
    <property type="entry name" value="FHIPEP"/>
    <property type="match status" value="1"/>
</dbReference>
<accession>E7RX57</accession>
<evidence type="ECO:0000256" key="5">
    <source>
        <dbReference type="ARBA" id="ARBA00022989"/>
    </source>
</evidence>
<comment type="similarity">
    <text evidence="2 7">Belongs to the FHIPEP (flagella/HR/invasion proteins export pore) family.</text>
</comment>
<dbReference type="GO" id="GO:0009306">
    <property type="term" value="P:protein secretion"/>
    <property type="evidence" value="ECO:0007669"/>
    <property type="project" value="InterPro"/>
</dbReference>
<dbReference type="eggNOG" id="COG1298">
    <property type="taxonomic scope" value="Bacteria"/>
</dbReference>
<dbReference type="InterPro" id="IPR042196">
    <property type="entry name" value="FHIPEP_4"/>
</dbReference>
<dbReference type="GO" id="GO:0044780">
    <property type="term" value="P:bacterial-type flagellum assembly"/>
    <property type="evidence" value="ECO:0007669"/>
    <property type="project" value="InterPro"/>
</dbReference>
<name>E7RX57_9BURK</name>
<dbReference type="InterPro" id="IPR025505">
    <property type="entry name" value="FHIPEP_CS"/>
</dbReference>
<proteinExistence type="inferred from homology"/>
<reference evidence="8 9" key="1">
    <citation type="submission" date="2010-12" db="EMBL/GenBank/DDBJ databases">
        <authorList>
            <person name="Muzny D."/>
            <person name="Qin X."/>
            <person name="Deng J."/>
            <person name="Jiang H."/>
            <person name="Liu Y."/>
            <person name="Qu J."/>
            <person name="Song X.-Z."/>
            <person name="Zhang L."/>
            <person name="Thornton R."/>
            <person name="Coyle M."/>
            <person name="Francisco L."/>
            <person name="Jackson L."/>
            <person name="Javaid M."/>
            <person name="Korchina V."/>
            <person name="Kovar C."/>
            <person name="Mata R."/>
            <person name="Mathew T."/>
            <person name="Ngo R."/>
            <person name="Nguyen L."/>
            <person name="Nguyen N."/>
            <person name="Okwuonu G."/>
            <person name="Ongeri F."/>
            <person name="Pham C."/>
            <person name="Simmons D."/>
            <person name="Wilczek-Boney K."/>
            <person name="Hale W."/>
            <person name="Jakkamsetti A."/>
            <person name="Pham P."/>
            <person name="Ruth R."/>
            <person name="San Lucas F."/>
            <person name="Warren J."/>
            <person name="Zhang J."/>
            <person name="Zhao Z."/>
            <person name="Zhou C."/>
            <person name="Zhu D."/>
            <person name="Lee S."/>
            <person name="Bess C."/>
            <person name="Blankenburg K."/>
            <person name="Forbes L."/>
            <person name="Fu Q."/>
            <person name="Gubbala S."/>
            <person name="Hirani K."/>
            <person name="Jayaseelan J.C."/>
            <person name="Lara F."/>
            <person name="Munidasa M."/>
            <person name="Palculict T."/>
            <person name="Patil S."/>
            <person name="Pu L.-L."/>
            <person name="Saada N."/>
            <person name="Tang L."/>
            <person name="Weissenberger G."/>
            <person name="Zhu Y."/>
            <person name="Hemphill L."/>
            <person name="Shang Y."/>
            <person name="Youmans B."/>
            <person name="Ayvaz T."/>
            <person name="Ross M."/>
            <person name="Santibanez J."/>
            <person name="Aqrawi P."/>
            <person name="Gross S."/>
            <person name="Joshi V."/>
            <person name="Fowler G."/>
            <person name="Nazareth L."/>
            <person name="Reid J."/>
            <person name="Worley K."/>
            <person name="Petrosino J."/>
            <person name="Highlander S."/>
            <person name="Gibbs R."/>
        </authorList>
    </citation>
    <scope>NUCLEOTIDE SEQUENCE [LARGE SCALE GENOMIC DNA]</scope>
    <source>
        <strain evidence="8 9">ATCC 51599</strain>
    </source>
</reference>
<dbReference type="PRINTS" id="PR00949">
    <property type="entry name" value="TYPE3IMAPROT"/>
</dbReference>
<dbReference type="Gene3D" id="3.40.30.60">
    <property type="entry name" value="FHIPEP family, domain 1"/>
    <property type="match status" value="1"/>
</dbReference>
<keyword evidence="7" id="KW-0813">Transport</keyword>
<keyword evidence="3 7" id="KW-1003">Cell membrane</keyword>
<dbReference type="InterPro" id="IPR042194">
    <property type="entry name" value="FHIPEP_1"/>
</dbReference>
<comment type="subcellular location">
    <subcellularLocation>
        <location evidence="1 7">Cell membrane</location>
        <topology evidence="1 7">Multi-pass membrane protein</topology>
    </subcellularLocation>
</comment>
<feature type="transmembrane region" description="Helical" evidence="7">
    <location>
        <begin position="260"/>
        <end position="286"/>
    </location>
</feature>
<dbReference type="Proteomes" id="UP000011021">
    <property type="component" value="Unassembled WGS sequence"/>
</dbReference>
<dbReference type="STRING" id="887898.HMPREF0551_1270"/>
<feature type="transmembrane region" description="Helical" evidence="7">
    <location>
        <begin position="307"/>
        <end position="324"/>
    </location>
</feature>
<keyword evidence="8" id="KW-0966">Cell projection</keyword>
<keyword evidence="8" id="KW-0282">Flagellum</keyword>
<protein>
    <recommendedName>
        <fullName evidence="7">Flagellar biosynthesis protein FlhA</fullName>
    </recommendedName>
</protein>
<evidence type="ECO:0000256" key="7">
    <source>
        <dbReference type="RuleBase" id="RU364093"/>
    </source>
</evidence>
<dbReference type="InterPro" id="IPR006301">
    <property type="entry name" value="FlhA"/>
</dbReference>
<keyword evidence="6 7" id="KW-0472">Membrane</keyword>
<feature type="transmembrane region" description="Helical" evidence="7">
    <location>
        <begin position="227"/>
        <end position="248"/>
    </location>
</feature>
<dbReference type="RefSeq" id="WP_005673529.1">
    <property type="nucleotide sequence ID" value="NZ_CP146288.1"/>
</dbReference>
<comment type="caution">
    <text evidence="8">The sequence shown here is derived from an EMBL/GenBank/DDBJ whole genome shotgun (WGS) entry which is preliminary data.</text>
</comment>
<dbReference type="Gene3D" id="3.40.50.12790">
    <property type="entry name" value="FHIPEP family, domain 4"/>
    <property type="match status" value="1"/>
</dbReference>
<dbReference type="HOGENOM" id="CLU_015346_3_0_4"/>
<dbReference type="PANTHER" id="PTHR30161">
    <property type="entry name" value="FLAGELLAR EXPORT PROTEIN, MEMBRANE FLHA SUBUNIT-RELATED"/>
    <property type="match status" value="1"/>
</dbReference>
<evidence type="ECO:0000256" key="4">
    <source>
        <dbReference type="ARBA" id="ARBA00022692"/>
    </source>
</evidence>
<evidence type="ECO:0000256" key="1">
    <source>
        <dbReference type="ARBA" id="ARBA00004651"/>
    </source>
</evidence>
<dbReference type="GO" id="GO:0005886">
    <property type="term" value="C:plasma membrane"/>
    <property type="evidence" value="ECO:0007669"/>
    <property type="project" value="UniProtKB-SubCell"/>
</dbReference>
<keyword evidence="7" id="KW-1006">Bacterial flagellum protein export</keyword>
<keyword evidence="5 7" id="KW-1133">Transmembrane helix</keyword>